<dbReference type="AlphaFoldDB" id="A0A8J7FKE1"/>
<comment type="caution">
    <text evidence="3">The sequence shown here is derived from an EMBL/GenBank/DDBJ whole genome shotgun (WGS) entry which is preliminary data.</text>
</comment>
<dbReference type="PANTHER" id="PTHR40252">
    <property type="entry name" value="BLR0328 PROTEIN"/>
    <property type="match status" value="1"/>
</dbReference>
<evidence type="ECO:0000313" key="3">
    <source>
        <dbReference type="EMBL" id="MBE9397858.1"/>
    </source>
</evidence>
<dbReference type="EMBL" id="JADEYS010000010">
    <property type="protein sequence ID" value="MBE9397858.1"/>
    <property type="molecule type" value="Genomic_DNA"/>
</dbReference>
<feature type="domain" description="FIST" evidence="1">
    <location>
        <begin position="31"/>
        <end position="232"/>
    </location>
</feature>
<evidence type="ECO:0000259" key="1">
    <source>
        <dbReference type="SMART" id="SM00897"/>
    </source>
</evidence>
<accession>A0A8J7FKE1</accession>
<dbReference type="Pfam" id="PF10442">
    <property type="entry name" value="FIST_C"/>
    <property type="match status" value="1"/>
</dbReference>
<sequence>MRSTSVFTAASFSRSPDQAAAELRQQFLHDELEFILFFCSAEYDLEQLASAMNREFGSIRLAGCTTAGEITPQGYGQGCITAIGFRAGRFAVAAAGVQKLDNVSLTDAQSMVDNLISECRKKEVAPIKGNSFALTLFDGLSIQEEMVLVSLNAALGSIPSFGGSAGDDIHLTNTHVFFDGKFHTEAAVVLLFNTGCDFEVFSTHHMLNSSEKLVVTAADPDGRCVLELNAEPAALEYARAIGLTLEDLNHEVFALNPIAVKLGDEYFVRSIQQVNDDLSLTFYCAVEKGIVMTVMEPGPIIPNLEKELAGIKEEVGEPQIIIGCDCFLRRLEIELSGIRDEVSEILRRNKVVGFNTYGEQNAGMHVNQTFTGVAIGQCPQGDGHE</sequence>
<gene>
    <name evidence="3" type="ORF">IOQ59_11370</name>
</gene>
<proteinExistence type="predicted"/>
<dbReference type="PANTHER" id="PTHR40252:SF2">
    <property type="entry name" value="BLR0328 PROTEIN"/>
    <property type="match status" value="1"/>
</dbReference>
<organism evidence="3 4">
    <name type="scientific">Pontibacterium sinense</name>
    <dbReference type="NCBI Taxonomy" id="2781979"/>
    <lineage>
        <taxon>Bacteria</taxon>
        <taxon>Pseudomonadati</taxon>
        <taxon>Pseudomonadota</taxon>
        <taxon>Gammaproteobacteria</taxon>
        <taxon>Oceanospirillales</taxon>
        <taxon>Oceanospirillaceae</taxon>
        <taxon>Pontibacterium</taxon>
    </lineage>
</organism>
<dbReference type="Pfam" id="PF08495">
    <property type="entry name" value="FIST"/>
    <property type="match status" value="1"/>
</dbReference>
<evidence type="ECO:0000313" key="4">
    <source>
        <dbReference type="Proteomes" id="UP000640333"/>
    </source>
</evidence>
<dbReference type="NCBIfam" id="NF041558">
    <property type="entry name" value="NosP"/>
    <property type="match status" value="1"/>
</dbReference>
<reference evidence="3" key="1">
    <citation type="submission" date="2020-10" db="EMBL/GenBank/DDBJ databases">
        <title>Bacterium isolated from coastal waters sediment.</title>
        <authorList>
            <person name="Chen R.-J."/>
            <person name="Lu D.-C."/>
            <person name="Zhu K.-L."/>
            <person name="Du Z.-J."/>
        </authorList>
    </citation>
    <scope>NUCLEOTIDE SEQUENCE</scope>
    <source>
        <strain evidence="3">N1Y112</strain>
    </source>
</reference>
<evidence type="ECO:0000259" key="2">
    <source>
        <dbReference type="SMART" id="SM01204"/>
    </source>
</evidence>
<dbReference type="InterPro" id="IPR013702">
    <property type="entry name" value="FIST_domain_N"/>
</dbReference>
<dbReference type="SMART" id="SM00897">
    <property type="entry name" value="FIST"/>
    <property type="match status" value="1"/>
</dbReference>
<dbReference type="InterPro" id="IPR019494">
    <property type="entry name" value="FIST_C"/>
</dbReference>
<feature type="domain" description="FIST C-domain" evidence="2">
    <location>
        <begin position="233"/>
        <end position="363"/>
    </location>
</feature>
<dbReference type="Proteomes" id="UP000640333">
    <property type="component" value="Unassembled WGS sequence"/>
</dbReference>
<protein>
    <submittedName>
        <fullName evidence="3">FIST C-terminal domain-containing protein</fullName>
    </submittedName>
</protein>
<name>A0A8J7FKE1_9GAMM</name>
<keyword evidence="4" id="KW-1185">Reference proteome</keyword>
<dbReference type="SMART" id="SM01204">
    <property type="entry name" value="FIST_C"/>
    <property type="match status" value="1"/>
</dbReference>
<dbReference type="RefSeq" id="WP_193953411.1">
    <property type="nucleotide sequence ID" value="NZ_JADEYS010000010.1"/>
</dbReference>